<reference evidence="2 3" key="1">
    <citation type="submission" date="2016-10" db="EMBL/GenBank/DDBJ databases">
        <title>Complete Genome Sequence of the Nonylphenol-Degrading Bacterium Sphingobium cloacae JCM 10874T.</title>
        <authorList>
            <person name="Ootsuka M."/>
            <person name="Nishizawa T."/>
            <person name="Ohta H."/>
        </authorList>
    </citation>
    <scope>NUCLEOTIDE SEQUENCE [LARGE SCALE GENOMIC DNA]</scope>
    <source>
        <strain evidence="2 3">JCM 10874</strain>
    </source>
</reference>
<feature type="compositionally biased region" description="Polar residues" evidence="1">
    <location>
        <begin position="135"/>
        <end position="146"/>
    </location>
</feature>
<dbReference type="KEGG" id="sclo:SCLO_1022960"/>
<keyword evidence="3" id="KW-1185">Reference proteome</keyword>
<accession>A0A1E1F494</accession>
<dbReference type="EMBL" id="AP017655">
    <property type="protein sequence ID" value="BAV65336.1"/>
    <property type="molecule type" value="Genomic_DNA"/>
</dbReference>
<name>A0A1E1F494_9SPHN</name>
<dbReference type="Proteomes" id="UP000218272">
    <property type="component" value="Chromosome SCLO_1"/>
</dbReference>
<organism evidence="2 3">
    <name type="scientific">Sphingobium cloacae</name>
    <dbReference type="NCBI Taxonomy" id="120107"/>
    <lineage>
        <taxon>Bacteria</taxon>
        <taxon>Pseudomonadati</taxon>
        <taxon>Pseudomonadota</taxon>
        <taxon>Alphaproteobacteria</taxon>
        <taxon>Sphingomonadales</taxon>
        <taxon>Sphingomonadaceae</taxon>
        <taxon>Sphingobium</taxon>
    </lineage>
</organism>
<protein>
    <submittedName>
        <fullName evidence="2">tRNA-dihydrouridine synthase</fullName>
    </submittedName>
</protein>
<gene>
    <name evidence="2" type="ORF">SCLO_1022960</name>
</gene>
<evidence type="ECO:0000256" key="1">
    <source>
        <dbReference type="SAM" id="MobiDB-lite"/>
    </source>
</evidence>
<proteinExistence type="predicted"/>
<sequence length="172" mass="18274">MGKSSDVVSKLAGVFFVLLVLGWFLGAENQAVQRHCYPAKASEREAFGWIDYIATGWDWPIHWLRGTSATPIPCKPGVIGLGQGVAPIPGKGMVGEILRENDGRINSGELTGSLPGSDPSIGHRNLDRYMVEHSGNPSSTQGTPSPAGNAGADQGLTPEARALLAKRLKEEQ</sequence>
<evidence type="ECO:0000313" key="2">
    <source>
        <dbReference type="EMBL" id="BAV65336.1"/>
    </source>
</evidence>
<evidence type="ECO:0000313" key="3">
    <source>
        <dbReference type="Proteomes" id="UP000218272"/>
    </source>
</evidence>
<feature type="region of interest" description="Disordered" evidence="1">
    <location>
        <begin position="104"/>
        <end position="172"/>
    </location>
</feature>
<dbReference type="AlphaFoldDB" id="A0A1E1F494"/>